<reference evidence="2" key="1">
    <citation type="journal article" date="2020" name="Stud. Mycol.">
        <title>101 Dothideomycetes genomes: A test case for predicting lifestyles and emergence of pathogens.</title>
        <authorList>
            <person name="Haridas S."/>
            <person name="Albert R."/>
            <person name="Binder M."/>
            <person name="Bloem J."/>
            <person name="LaButti K."/>
            <person name="Salamov A."/>
            <person name="Andreopoulos B."/>
            <person name="Baker S."/>
            <person name="Barry K."/>
            <person name="Bills G."/>
            <person name="Bluhm B."/>
            <person name="Cannon C."/>
            <person name="Castanera R."/>
            <person name="Culley D."/>
            <person name="Daum C."/>
            <person name="Ezra D."/>
            <person name="Gonzalez J."/>
            <person name="Henrissat B."/>
            <person name="Kuo A."/>
            <person name="Liang C."/>
            <person name="Lipzen A."/>
            <person name="Lutzoni F."/>
            <person name="Magnuson J."/>
            <person name="Mondo S."/>
            <person name="Nolan M."/>
            <person name="Ohm R."/>
            <person name="Pangilinan J."/>
            <person name="Park H.-J."/>
            <person name="Ramirez L."/>
            <person name="Alfaro M."/>
            <person name="Sun H."/>
            <person name="Tritt A."/>
            <person name="Yoshinaga Y."/>
            <person name="Zwiers L.-H."/>
            <person name="Turgeon B."/>
            <person name="Goodwin S."/>
            <person name="Spatafora J."/>
            <person name="Crous P."/>
            <person name="Grigoriev I."/>
        </authorList>
    </citation>
    <scope>NUCLEOTIDE SEQUENCE [LARGE SCALE GENOMIC DNA]</scope>
    <source>
        <strain evidence="2">CBS 304.66</strain>
    </source>
</reference>
<dbReference type="EMBL" id="ML986585">
    <property type="protein sequence ID" value="KAF2268774.1"/>
    <property type="molecule type" value="Genomic_DNA"/>
</dbReference>
<gene>
    <name evidence="1" type="ORF">CC78DRAFT_529752</name>
</gene>
<evidence type="ECO:0000313" key="2">
    <source>
        <dbReference type="Proteomes" id="UP000800093"/>
    </source>
</evidence>
<dbReference type="Proteomes" id="UP000800093">
    <property type="component" value="Unassembled WGS sequence"/>
</dbReference>
<dbReference type="OrthoDB" id="3734023at2759"/>
<sequence>MSLTVPKNLQSFSSLFLRLPRELRDLVYPDVVNQSSPIPLSNPEPHPITNPLLSNATVATEALEAFYANNTFIVPIPSTFGAPPTWTAHPHLQFIRRVIATADEAFNIHDGNCLQRLSETMAPTEILHQYSYWTSLLSLTSLQSLTIHMEKRANLSLKSVEFAPTLYILRSRSPPPDIQFCISFDVRLKELWDYPFWDDFYTESNPMPVSLARDYEPAGWIDMSELFGPATEEDRKYVEEYLPDRVMPEGRNVQTGLLDCSPDERRALAKHYVVSEPELLRVMMEEHYEFWKKYKSIEAEGVLK</sequence>
<keyword evidence="2" id="KW-1185">Reference proteome</keyword>
<dbReference type="AlphaFoldDB" id="A0A9P4KJS2"/>
<protein>
    <submittedName>
        <fullName evidence="1">Uncharacterized protein</fullName>
    </submittedName>
</protein>
<comment type="caution">
    <text evidence="1">The sequence shown here is derived from an EMBL/GenBank/DDBJ whole genome shotgun (WGS) entry which is preliminary data.</text>
</comment>
<accession>A0A9P4KJS2</accession>
<name>A0A9P4KJS2_9PLEO</name>
<evidence type="ECO:0000313" key="1">
    <source>
        <dbReference type="EMBL" id="KAF2268774.1"/>
    </source>
</evidence>
<proteinExistence type="predicted"/>
<organism evidence="1 2">
    <name type="scientific">Lojkania enalia</name>
    <dbReference type="NCBI Taxonomy" id="147567"/>
    <lineage>
        <taxon>Eukaryota</taxon>
        <taxon>Fungi</taxon>
        <taxon>Dikarya</taxon>
        <taxon>Ascomycota</taxon>
        <taxon>Pezizomycotina</taxon>
        <taxon>Dothideomycetes</taxon>
        <taxon>Pleosporomycetidae</taxon>
        <taxon>Pleosporales</taxon>
        <taxon>Pleosporales incertae sedis</taxon>
        <taxon>Lojkania</taxon>
    </lineage>
</organism>